<feature type="compositionally biased region" description="Basic residues" evidence="1">
    <location>
        <begin position="51"/>
        <end position="65"/>
    </location>
</feature>
<dbReference type="EMBL" id="FPBD01000003">
    <property type="protein sequence ID" value="SFT84509.1"/>
    <property type="molecule type" value="Genomic_DNA"/>
</dbReference>
<dbReference type="AlphaFoldDB" id="A0A1I7BBC6"/>
<reference evidence="3" key="1">
    <citation type="submission" date="2016-10" db="EMBL/GenBank/DDBJ databases">
        <authorList>
            <person name="Varghese N."/>
            <person name="Submissions S."/>
        </authorList>
    </citation>
    <scope>NUCLEOTIDE SEQUENCE [LARGE SCALE GENOMIC DNA]</scope>
    <source>
        <strain evidence="3">DSM 17465</strain>
    </source>
</reference>
<evidence type="ECO:0000313" key="2">
    <source>
        <dbReference type="EMBL" id="SFT84509.1"/>
    </source>
</evidence>
<accession>A0A1I7BBC6</accession>
<feature type="region of interest" description="Disordered" evidence="1">
    <location>
        <begin position="45"/>
        <end position="66"/>
    </location>
</feature>
<dbReference type="Proteomes" id="UP000183371">
    <property type="component" value="Unassembled WGS sequence"/>
</dbReference>
<evidence type="ECO:0000256" key="1">
    <source>
        <dbReference type="SAM" id="MobiDB-lite"/>
    </source>
</evidence>
<keyword evidence="3" id="KW-1185">Reference proteome</keyword>
<evidence type="ECO:0000313" key="3">
    <source>
        <dbReference type="Proteomes" id="UP000183371"/>
    </source>
</evidence>
<protein>
    <submittedName>
        <fullName evidence="2">Uncharacterized protein</fullName>
    </submittedName>
</protein>
<gene>
    <name evidence="2" type="ORF">SAMN05444141_103839</name>
</gene>
<sequence>MRLKLLAAAVIAGSLGYTSQLDFAEVPTGVSLFFGIGKANAQNPQINQSRRVARRTSRRTSRRTNYRQSISGCTPYNSYYNCGGVYYRPVVQDGVTVYVVVNP</sequence>
<dbReference type="RefSeq" id="WP_008548361.1">
    <property type="nucleotide sequence ID" value="NZ_FPBD01000003.1"/>
</dbReference>
<proteinExistence type="predicted"/>
<organism evidence="2 3">
    <name type="scientific">Pseudovibrio denitrificans</name>
    <dbReference type="NCBI Taxonomy" id="258256"/>
    <lineage>
        <taxon>Bacteria</taxon>
        <taxon>Pseudomonadati</taxon>
        <taxon>Pseudomonadota</taxon>
        <taxon>Alphaproteobacteria</taxon>
        <taxon>Hyphomicrobiales</taxon>
        <taxon>Stappiaceae</taxon>
        <taxon>Pseudovibrio</taxon>
    </lineage>
</organism>
<name>A0A1I7BBC6_9HYPH</name>